<dbReference type="EMBL" id="CP101527">
    <property type="protein sequence ID" value="UZW76621.1"/>
    <property type="molecule type" value="Genomic_DNA"/>
</dbReference>
<proteinExistence type="predicted"/>
<name>A0A9E8HPA6_9ALTE</name>
<dbReference type="Proteomes" id="UP001164472">
    <property type="component" value="Chromosome"/>
</dbReference>
<sequence>MQTIKRNLQNCCLPAFRYIFTGWLLSSLVVAQSFEAELGVEGRYFFNEGLFGQEQENLSVRVQPEYGHGFESGDDSVELILFARWDQHDDERTHADIREASWTHVGDGWETKVGVSKVFWGVTESQHLVDIVNQTDLVESPDGEDKLGQPMATFSMENDWGTIDLLLLPFHRKRTFPGVEGRFRTPIVIDGENAQYTSGAGDKRVDGAIRYSHYLGDLEFGLTHFSGNSRDPLLTFNGNPLDPKLIPIYTVIDQTGLDAQYIYESWLLKIEGYSRSGYGDRYSTAVAGFEYTQVGIFDSSSDIGWVAEYLFDDRGEAADTFLEQDLFLGIRWTLNDAASSDALFGLFWDPESEEKIVSVEANRRIGQDWKLSVEGRAFLGGEHYDFNPGTPLTSLVVPYPNSKTYFFQDDDFIQIELTRYF</sequence>
<dbReference type="AlphaFoldDB" id="A0A9E8HPA6"/>
<gene>
    <name evidence="1" type="ORF">NNL22_08575</name>
</gene>
<keyword evidence="2" id="KW-1185">Reference proteome</keyword>
<evidence type="ECO:0000313" key="1">
    <source>
        <dbReference type="EMBL" id="UZW76621.1"/>
    </source>
</evidence>
<dbReference type="RefSeq" id="WP_251812439.1">
    <property type="nucleotide sequence ID" value="NZ_CP101527.1"/>
</dbReference>
<protein>
    <submittedName>
        <fullName evidence="1">Uncharacterized protein</fullName>
    </submittedName>
</protein>
<evidence type="ECO:0000313" key="2">
    <source>
        <dbReference type="Proteomes" id="UP001164472"/>
    </source>
</evidence>
<organism evidence="1 2">
    <name type="scientific">Alkalimarinus sediminis</name>
    <dbReference type="NCBI Taxonomy" id="1632866"/>
    <lineage>
        <taxon>Bacteria</taxon>
        <taxon>Pseudomonadati</taxon>
        <taxon>Pseudomonadota</taxon>
        <taxon>Gammaproteobacteria</taxon>
        <taxon>Alteromonadales</taxon>
        <taxon>Alteromonadaceae</taxon>
        <taxon>Alkalimarinus</taxon>
    </lineage>
</organism>
<dbReference type="KEGG" id="asem:NNL22_08575"/>
<accession>A0A9E8HPA6</accession>
<reference evidence="1" key="1">
    <citation type="submission" date="2022-07" db="EMBL/GenBank/DDBJ databases">
        <title>Alkalimarinus sp. nov., isolated from gut of a Alitta virens.</title>
        <authorList>
            <person name="Yang A.I."/>
            <person name="Shin N.-R."/>
        </authorList>
    </citation>
    <scope>NUCLEOTIDE SEQUENCE</scope>
    <source>
        <strain evidence="1">FA028</strain>
    </source>
</reference>